<proteinExistence type="predicted"/>
<dbReference type="GO" id="GO:0003677">
    <property type="term" value="F:DNA binding"/>
    <property type="evidence" value="ECO:0007669"/>
    <property type="project" value="UniProtKB-KW"/>
</dbReference>
<dbReference type="PROSITE" id="PS50888">
    <property type="entry name" value="BHLH"/>
    <property type="match status" value="1"/>
</dbReference>
<dbReference type="PANTHER" id="PTHR45855">
    <property type="entry name" value="TRANSCRIPTION FACTOR PIF1-RELATED"/>
    <property type="match status" value="1"/>
</dbReference>
<sequence length="379" mass="42120">MEDSSSNSDKCYQNACSTWTLPVPVPAAVSSSPSPPDEFSLFLQQILLRSSSATPHSSPSIFSNLSCNIHPSHASSVLRLPDDIFAVHSSQLLNSSSSALLHDPSPSCPTPTAPNASSTSLGASDQNENDDFDCESEEGLEAFVEEMPTKRNPRSSSKRSRAAEVHNLSEKRRRSRINEKMKALQNLIPNSNKTDKASMLDEAIEYLKQLQLQVQMLSMRHGLSLHPMNLAGSLQYLQLSHMRMDFGEENKSLPSDQERPNHIFLSLPDKRAASVHPFMPDIGRETPFELEPSIQAHLIPFYLSESSKEICRDVPQDHQVNVSQSETTPFVSRPYNIPEPDLQELQNSVSVEHCIIEGNQSASTQEDQLKQHSCIDKDC</sequence>
<feature type="compositionally biased region" description="Polar residues" evidence="6">
    <location>
        <begin position="113"/>
        <end position="126"/>
    </location>
</feature>
<dbReference type="InterPro" id="IPR011598">
    <property type="entry name" value="bHLH_dom"/>
</dbReference>
<keyword evidence="2" id="KW-0805">Transcription regulation</keyword>
<feature type="region of interest" description="Disordered" evidence="6">
    <location>
        <begin position="98"/>
        <end position="173"/>
    </location>
</feature>
<evidence type="ECO:0000256" key="5">
    <source>
        <dbReference type="ARBA" id="ARBA00023242"/>
    </source>
</evidence>
<dbReference type="SMART" id="SM00353">
    <property type="entry name" value="HLH"/>
    <property type="match status" value="1"/>
</dbReference>
<dbReference type="SUPFAM" id="SSF47459">
    <property type="entry name" value="HLH, helix-loop-helix DNA-binding domain"/>
    <property type="match status" value="1"/>
</dbReference>
<evidence type="ECO:0000256" key="2">
    <source>
        <dbReference type="ARBA" id="ARBA00023015"/>
    </source>
</evidence>
<dbReference type="InterPro" id="IPR047265">
    <property type="entry name" value="PIF1-like_bHLH"/>
</dbReference>
<keyword evidence="4" id="KW-0804">Transcription</keyword>
<dbReference type="InterPro" id="IPR036638">
    <property type="entry name" value="HLH_DNA-bd_sf"/>
</dbReference>
<keyword evidence="3" id="KW-0238">DNA-binding</keyword>
<comment type="subcellular location">
    <subcellularLocation>
        <location evidence="1">Nucleus</location>
    </subcellularLocation>
</comment>
<dbReference type="OrthoDB" id="690068at2759"/>
<reference evidence="9" key="1">
    <citation type="submission" date="2025-08" db="UniProtKB">
        <authorList>
            <consortium name="RefSeq"/>
        </authorList>
    </citation>
    <scope>IDENTIFICATION</scope>
    <source>
        <strain evidence="9">OHB3-1</strain>
    </source>
</reference>
<feature type="compositionally biased region" description="Acidic residues" evidence="6">
    <location>
        <begin position="127"/>
        <end position="144"/>
    </location>
</feature>
<gene>
    <name evidence="9" type="primary">LOC111005338</name>
</gene>
<dbReference type="FunFam" id="4.10.280.10:FF:000004">
    <property type="entry name" value="Basic helix-loop-helix transcription factor"/>
    <property type="match status" value="1"/>
</dbReference>
<dbReference type="CDD" id="cd11445">
    <property type="entry name" value="bHLH_AtPIF_like"/>
    <property type="match status" value="1"/>
</dbReference>
<dbReference type="RefSeq" id="XP_022132497.1">
    <property type="nucleotide sequence ID" value="XM_022276805.1"/>
</dbReference>
<keyword evidence="8" id="KW-1185">Reference proteome</keyword>
<evidence type="ECO:0000256" key="6">
    <source>
        <dbReference type="SAM" id="MobiDB-lite"/>
    </source>
</evidence>
<feature type="domain" description="BHLH" evidence="7">
    <location>
        <begin position="161"/>
        <end position="210"/>
    </location>
</feature>
<protein>
    <submittedName>
        <fullName evidence="9">Transcription factor SPATULA-like</fullName>
    </submittedName>
</protein>
<evidence type="ECO:0000313" key="8">
    <source>
        <dbReference type="Proteomes" id="UP000504603"/>
    </source>
</evidence>
<accession>A0A6J1BTZ7</accession>
<dbReference type="GO" id="GO:0005634">
    <property type="term" value="C:nucleus"/>
    <property type="evidence" value="ECO:0007669"/>
    <property type="project" value="UniProtKB-SubCell"/>
</dbReference>
<feature type="compositionally biased region" description="Basic residues" evidence="6">
    <location>
        <begin position="151"/>
        <end position="160"/>
    </location>
</feature>
<evidence type="ECO:0000256" key="1">
    <source>
        <dbReference type="ARBA" id="ARBA00004123"/>
    </source>
</evidence>
<dbReference type="Gene3D" id="4.10.280.10">
    <property type="entry name" value="Helix-loop-helix DNA-binding domain"/>
    <property type="match status" value="1"/>
</dbReference>
<organism evidence="8 9">
    <name type="scientific">Momordica charantia</name>
    <name type="common">Bitter gourd</name>
    <name type="synonym">Balsam pear</name>
    <dbReference type="NCBI Taxonomy" id="3673"/>
    <lineage>
        <taxon>Eukaryota</taxon>
        <taxon>Viridiplantae</taxon>
        <taxon>Streptophyta</taxon>
        <taxon>Embryophyta</taxon>
        <taxon>Tracheophyta</taxon>
        <taxon>Spermatophyta</taxon>
        <taxon>Magnoliopsida</taxon>
        <taxon>eudicotyledons</taxon>
        <taxon>Gunneridae</taxon>
        <taxon>Pentapetalae</taxon>
        <taxon>rosids</taxon>
        <taxon>fabids</taxon>
        <taxon>Cucurbitales</taxon>
        <taxon>Cucurbitaceae</taxon>
        <taxon>Momordiceae</taxon>
        <taxon>Momordica</taxon>
    </lineage>
</organism>
<evidence type="ECO:0000256" key="4">
    <source>
        <dbReference type="ARBA" id="ARBA00023163"/>
    </source>
</evidence>
<evidence type="ECO:0000259" key="7">
    <source>
        <dbReference type="PROSITE" id="PS50888"/>
    </source>
</evidence>
<name>A0A6J1BTZ7_MOMCH</name>
<keyword evidence="5" id="KW-0539">Nucleus</keyword>
<dbReference type="GeneID" id="111005338"/>
<dbReference type="AlphaFoldDB" id="A0A6J1BTZ7"/>
<dbReference type="InterPro" id="IPR031066">
    <property type="entry name" value="bHLH_ALC-like_plant"/>
</dbReference>
<dbReference type="GO" id="GO:0046983">
    <property type="term" value="F:protein dimerization activity"/>
    <property type="evidence" value="ECO:0007669"/>
    <property type="project" value="InterPro"/>
</dbReference>
<feature type="compositionally biased region" description="Basic and acidic residues" evidence="6">
    <location>
        <begin position="161"/>
        <end position="173"/>
    </location>
</feature>
<dbReference type="KEGG" id="mcha:111005338"/>
<dbReference type="Proteomes" id="UP000504603">
    <property type="component" value="Unplaced"/>
</dbReference>
<evidence type="ECO:0000256" key="3">
    <source>
        <dbReference type="ARBA" id="ARBA00023125"/>
    </source>
</evidence>
<evidence type="ECO:0000313" key="9">
    <source>
        <dbReference type="RefSeq" id="XP_022132497.1"/>
    </source>
</evidence>
<dbReference type="Pfam" id="PF00010">
    <property type="entry name" value="HLH"/>
    <property type="match status" value="1"/>
</dbReference>
<dbReference type="PANTHER" id="PTHR45855:SF73">
    <property type="entry name" value="TRANSCRIPTION FACTOR SPATULA"/>
    <property type="match status" value="1"/>
</dbReference>